<sequence length="103" mass="10524">MPQTRRHDSHPPVLTTEAHAAVEAAILGAAILAARAAESAAPPGEAVITPSTDPVPDTVSVPDSPAALWTSVSRTRLRVGTTAPLPAEYEGWVAPGIVISAVD</sequence>
<evidence type="ECO:0000313" key="2">
    <source>
        <dbReference type="EMBL" id="TWJ14969.1"/>
    </source>
</evidence>
<name>A0A562VAQ9_9ACTN</name>
<organism evidence="2 3">
    <name type="scientific">Stackebrandtia albiflava</name>
    <dbReference type="NCBI Taxonomy" id="406432"/>
    <lineage>
        <taxon>Bacteria</taxon>
        <taxon>Bacillati</taxon>
        <taxon>Actinomycetota</taxon>
        <taxon>Actinomycetes</taxon>
        <taxon>Glycomycetales</taxon>
        <taxon>Glycomycetaceae</taxon>
        <taxon>Stackebrandtia</taxon>
    </lineage>
</organism>
<evidence type="ECO:0000313" key="3">
    <source>
        <dbReference type="Proteomes" id="UP000321617"/>
    </source>
</evidence>
<accession>A0A562VAQ9</accession>
<gene>
    <name evidence="2" type="ORF">LX16_0664</name>
</gene>
<feature type="region of interest" description="Disordered" evidence="1">
    <location>
        <begin position="41"/>
        <end position="62"/>
    </location>
</feature>
<proteinExistence type="predicted"/>
<dbReference type="AlphaFoldDB" id="A0A562VAQ9"/>
<keyword evidence="3" id="KW-1185">Reference proteome</keyword>
<dbReference type="Proteomes" id="UP000321617">
    <property type="component" value="Unassembled WGS sequence"/>
</dbReference>
<dbReference type="EMBL" id="VLLL01000005">
    <property type="protein sequence ID" value="TWJ14969.1"/>
    <property type="molecule type" value="Genomic_DNA"/>
</dbReference>
<comment type="caution">
    <text evidence="2">The sequence shown here is derived from an EMBL/GenBank/DDBJ whole genome shotgun (WGS) entry which is preliminary data.</text>
</comment>
<reference evidence="2 3" key="1">
    <citation type="journal article" date="2013" name="Stand. Genomic Sci.">
        <title>Genomic Encyclopedia of Type Strains, Phase I: The one thousand microbial genomes (KMG-I) project.</title>
        <authorList>
            <person name="Kyrpides N.C."/>
            <person name="Woyke T."/>
            <person name="Eisen J.A."/>
            <person name="Garrity G."/>
            <person name="Lilburn T.G."/>
            <person name="Beck B.J."/>
            <person name="Whitman W.B."/>
            <person name="Hugenholtz P."/>
            <person name="Klenk H.P."/>
        </authorList>
    </citation>
    <scope>NUCLEOTIDE SEQUENCE [LARGE SCALE GENOMIC DNA]</scope>
    <source>
        <strain evidence="2 3">DSM 45044</strain>
    </source>
</reference>
<protein>
    <submittedName>
        <fullName evidence="2">Uncharacterized protein</fullName>
    </submittedName>
</protein>
<dbReference type="RefSeq" id="WP_147132869.1">
    <property type="nucleotide sequence ID" value="NZ_BAABIJ010000001.1"/>
</dbReference>
<evidence type="ECO:0000256" key="1">
    <source>
        <dbReference type="SAM" id="MobiDB-lite"/>
    </source>
</evidence>